<dbReference type="KEGG" id="msil:METEAL_25210"/>
<feature type="compositionally biased region" description="Polar residues" evidence="1">
    <location>
        <begin position="40"/>
        <end position="49"/>
    </location>
</feature>
<name>A0AA48GL25_9BACT</name>
<reference evidence="3" key="1">
    <citation type="journal article" date="2023" name="Int. J. Syst. Evol. Microbiol.">
        <title>Mesoterricola silvestris gen. nov., sp. nov., Mesoterricola sediminis sp. nov., Geothrix oryzae sp. nov., Geothrix edaphica sp. nov., Geothrix rubra sp. nov., and Geothrix limicola sp. nov., six novel members of Acidobacteriota isolated from soils.</title>
        <authorList>
            <person name="Itoh H."/>
            <person name="Sugisawa Y."/>
            <person name="Mise K."/>
            <person name="Xu Z."/>
            <person name="Kuniyasu M."/>
            <person name="Ushijima N."/>
            <person name="Kawano K."/>
            <person name="Kobayashi E."/>
            <person name="Shiratori Y."/>
            <person name="Masuda Y."/>
            <person name="Senoo K."/>
        </authorList>
    </citation>
    <scope>NUCLEOTIDE SEQUENCE [LARGE SCALE GENOMIC DNA]</scope>
    <source>
        <strain evidence="3">W79</strain>
    </source>
</reference>
<protein>
    <submittedName>
        <fullName evidence="2">Uncharacterized protein</fullName>
    </submittedName>
</protein>
<evidence type="ECO:0000256" key="1">
    <source>
        <dbReference type="SAM" id="MobiDB-lite"/>
    </source>
</evidence>
<dbReference type="RefSeq" id="WP_316411999.1">
    <property type="nucleotide sequence ID" value="NZ_AP027080.1"/>
</dbReference>
<feature type="compositionally biased region" description="Basic and acidic residues" evidence="1">
    <location>
        <begin position="56"/>
        <end position="77"/>
    </location>
</feature>
<dbReference type="EMBL" id="AP027080">
    <property type="protein sequence ID" value="BDU73347.1"/>
    <property type="molecule type" value="Genomic_DNA"/>
</dbReference>
<evidence type="ECO:0000313" key="3">
    <source>
        <dbReference type="Proteomes" id="UP001238179"/>
    </source>
</evidence>
<accession>A0AA48GL25</accession>
<organism evidence="2 3">
    <name type="scientific">Mesoterricola silvestris</name>
    <dbReference type="NCBI Taxonomy" id="2927979"/>
    <lineage>
        <taxon>Bacteria</taxon>
        <taxon>Pseudomonadati</taxon>
        <taxon>Acidobacteriota</taxon>
        <taxon>Holophagae</taxon>
        <taxon>Holophagales</taxon>
        <taxon>Holophagaceae</taxon>
        <taxon>Mesoterricola</taxon>
    </lineage>
</organism>
<sequence>MNPLTLRQSFQTANLEALREAQGVHELQARDAAHRRNVDDQMTQEQNNVPLIPKADAMRTEERQGRQQPRGKEKGESPEEGDERESWGEPAIPAEGHLDFLA</sequence>
<feature type="compositionally biased region" description="Basic and acidic residues" evidence="1">
    <location>
        <begin position="30"/>
        <end position="39"/>
    </location>
</feature>
<evidence type="ECO:0000313" key="2">
    <source>
        <dbReference type="EMBL" id="BDU73347.1"/>
    </source>
</evidence>
<feature type="region of interest" description="Disordered" evidence="1">
    <location>
        <begin position="30"/>
        <end position="102"/>
    </location>
</feature>
<keyword evidence="3" id="KW-1185">Reference proteome</keyword>
<dbReference type="AlphaFoldDB" id="A0AA48GL25"/>
<proteinExistence type="predicted"/>
<dbReference type="Proteomes" id="UP001238179">
    <property type="component" value="Chromosome"/>
</dbReference>
<gene>
    <name evidence="2" type="ORF">METEAL_25210</name>
</gene>